<protein>
    <submittedName>
        <fullName evidence="2">Tas retrotransposon peptidase A16</fullName>
    </submittedName>
</protein>
<reference evidence="2 3" key="1">
    <citation type="submission" date="2013-05" db="EMBL/GenBank/DDBJ databases">
        <title>Draft genome of the parasitic nematode Anyclostoma ceylanicum.</title>
        <authorList>
            <person name="Mitreva M."/>
        </authorList>
    </citation>
    <scope>NUCLEOTIDE SEQUENCE [LARGE SCALE GENOMIC DNA]</scope>
</reference>
<proteinExistence type="predicted"/>
<dbReference type="EMBL" id="KE125530">
    <property type="protein sequence ID" value="EPB67968.1"/>
    <property type="molecule type" value="Genomic_DNA"/>
</dbReference>
<dbReference type="Pfam" id="PF05585">
    <property type="entry name" value="DUF1758"/>
    <property type="match status" value="1"/>
</dbReference>
<feature type="domain" description="DUF1758" evidence="1">
    <location>
        <begin position="451"/>
        <end position="607"/>
    </location>
</feature>
<dbReference type="Proteomes" id="UP000054495">
    <property type="component" value="Unassembled WGS sequence"/>
</dbReference>
<evidence type="ECO:0000313" key="3">
    <source>
        <dbReference type="Proteomes" id="UP000054495"/>
    </source>
</evidence>
<dbReference type="PANTHER" id="PTHR22954">
    <property type="entry name" value="RETROVIRAL PROTEASE-RELATED"/>
    <property type="match status" value="1"/>
</dbReference>
<accession>A0A0D6L9Y9</accession>
<keyword evidence="3" id="KW-1185">Reference proteome</keyword>
<gene>
    <name evidence="2" type="ORF">ANCCEY_12942</name>
</gene>
<dbReference type="InterPro" id="IPR005312">
    <property type="entry name" value="DUF1759"/>
</dbReference>
<dbReference type="InterPro" id="IPR008737">
    <property type="entry name" value="DUF1758"/>
</dbReference>
<name>A0A0D6L9Y9_9BILA</name>
<dbReference type="Pfam" id="PF03564">
    <property type="entry name" value="DUF1759"/>
    <property type="match status" value="1"/>
</dbReference>
<evidence type="ECO:0000313" key="2">
    <source>
        <dbReference type="EMBL" id="EPB67968.1"/>
    </source>
</evidence>
<dbReference type="PANTHER" id="PTHR22954:SF3">
    <property type="entry name" value="PROTEIN CBG08539"/>
    <property type="match status" value="1"/>
</dbReference>
<dbReference type="AlphaFoldDB" id="A0A0D6L9Y9"/>
<sequence length="704" mass="78955">MDSAKLRRLIGIAKRKLVRNIANVQVVFEDYGLHQDSLHLDKLDDKEVQDSRAEVSDRRSVILSAYNKLDNLHNTYVAMMSKNPAEETTFNKYLSKYGDYREVMVQAVAVLEGLDQTLNAVDKAFDSRHIPILSSDDSNVDFQHREQSREFITTRHEPTPAEGTTSTTIVKGHAIPPIPATVSSNAINDPGVINYNMSNFVDASILSKLEVPSFGGNLSEYPEFWARLSTLVHNIPQLDNSTKFSLLKSCLHGDALQSIQGLAITAANYPVAVDILRTRYDDPVTTRHILYTQLASLPACHDVKNLQSFYAQMYALFRQYFTYHNYDTEFALGAIFWTSYRGASEATRESQQNMSHPRTTTKYAIADNAQDLINTPKMGNNGEISPHFQMRESQQNMSHPRTTTKYAVADNAQDLINTPKMGNNGEISSPVYHSVANGIQNEAALMFAEVTLYNPHEPSTMTTAIAFLDSRANKSYITRTLAVKLKLQSIGKETMQIYTFGATKPLTSQASSHVIGIVISAGNKLLNVKAMITLTDTVKYIKMATQLPQNMRFTVSSVTPQVLIGNDYFWDLILCDVFYYKQLPDGHRMIHTSIGNIIMKQQLNLSDASAYSCSSNESAATNPANHDEFTKLVARFWDMESADNYSMAYARLKNSITSMSRDESHIEKYNAIFIEQLEKGIIEKIPDDELTAPPHYLSHHGVLE</sequence>
<evidence type="ECO:0000259" key="1">
    <source>
        <dbReference type="Pfam" id="PF05585"/>
    </source>
</evidence>
<organism evidence="2 3">
    <name type="scientific">Ancylostoma ceylanicum</name>
    <dbReference type="NCBI Taxonomy" id="53326"/>
    <lineage>
        <taxon>Eukaryota</taxon>
        <taxon>Metazoa</taxon>
        <taxon>Ecdysozoa</taxon>
        <taxon>Nematoda</taxon>
        <taxon>Chromadorea</taxon>
        <taxon>Rhabditida</taxon>
        <taxon>Rhabditina</taxon>
        <taxon>Rhabditomorpha</taxon>
        <taxon>Strongyloidea</taxon>
        <taxon>Ancylostomatidae</taxon>
        <taxon>Ancylostomatinae</taxon>
        <taxon>Ancylostoma</taxon>
    </lineage>
</organism>